<protein>
    <submittedName>
        <fullName evidence="2">Uncharacterized protein</fullName>
    </submittedName>
</protein>
<proteinExistence type="predicted"/>
<keyword evidence="1" id="KW-0812">Transmembrane</keyword>
<accession>A0A397B0E8</accession>
<reference evidence="6 7" key="1">
    <citation type="submission" date="2018-08" db="EMBL/GenBank/DDBJ databases">
        <title>Aphanomyces genome sequencing and annotation.</title>
        <authorList>
            <person name="Minardi D."/>
            <person name="Oidtmann B."/>
            <person name="Van Der Giezen M."/>
            <person name="Studholme D.J."/>
        </authorList>
    </citation>
    <scope>NUCLEOTIDE SEQUENCE [LARGE SCALE GENOMIC DNA]</scope>
    <source>
        <strain evidence="4 6">197901</strain>
        <strain evidence="5 9">FDL457</strain>
        <strain evidence="3 8">Si</strain>
        <strain evidence="2 7">Yx</strain>
    </source>
</reference>
<evidence type="ECO:0000313" key="7">
    <source>
        <dbReference type="Proteomes" id="UP000266239"/>
    </source>
</evidence>
<comment type="caution">
    <text evidence="2">The sequence shown here is derived from an EMBL/GenBank/DDBJ whole genome shotgun (WGS) entry which is preliminary data.</text>
</comment>
<dbReference type="EMBL" id="QUTE01011846">
    <property type="protein sequence ID" value="RHZ08724.1"/>
    <property type="molecule type" value="Genomic_DNA"/>
</dbReference>
<evidence type="ECO:0000313" key="2">
    <source>
        <dbReference type="EMBL" id="RHY11181.1"/>
    </source>
</evidence>
<dbReference type="EMBL" id="QUTA01006426">
    <property type="protein sequence ID" value="RHY11181.1"/>
    <property type="molecule type" value="Genomic_DNA"/>
</dbReference>
<evidence type="ECO:0000313" key="8">
    <source>
        <dbReference type="Proteomes" id="UP000283543"/>
    </source>
</evidence>
<name>A0A397B0E8_APHAT</name>
<dbReference type="Proteomes" id="UP000266239">
    <property type="component" value="Unassembled WGS sequence"/>
</dbReference>
<dbReference type="AlphaFoldDB" id="A0A397B0E8"/>
<evidence type="ECO:0000313" key="3">
    <source>
        <dbReference type="EMBL" id="RHY42393.1"/>
    </source>
</evidence>
<dbReference type="Proteomes" id="UP000283543">
    <property type="component" value="Unassembled WGS sequence"/>
</dbReference>
<evidence type="ECO:0000313" key="4">
    <source>
        <dbReference type="EMBL" id="RHZ08724.1"/>
    </source>
</evidence>
<dbReference type="EMBL" id="QUTB01008480">
    <property type="protein sequence ID" value="RHY42393.1"/>
    <property type="molecule type" value="Genomic_DNA"/>
</dbReference>
<dbReference type="EMBL" id="QUTF01007387">
    <property type="protein sequence ID" value="RHZ39663.1"/>
    <property type="molecule type" value="Genomic_DNA"/>
</dbReference>
<evidence type="ECO:0000313" key="5">
    <source>
        <dbReference type="EMBL" id="RHZ39663.1"/>
    </source>
</evidence>
<evidence type="ECO:0000313" key="9">
    <source>
        <dbReference type="Proteomes" id="UP000286510"/>
    </source>
</evidence>
<evidence type="ECO:0000313" key="6">
    <source>
        <dbReference type="Proteomes" id="UP000266196"/>
    </source>
</evidence>
<dbReference type="Proteomes" id="UP000286510">
    <property type="component" value="Unassembled WGS sequence"/>
</dbReference>
<dbReference type="Proteomes" id="UP000266196">
    <property type="component" value="Unassembled WGS sequence"/>
</dbReference>
<organism evidence="2 7">
    <name type="scientific">Aphanomyces astaci</name>
    <name type="common">Crayfish plague agent</name>
    <dbReference type="NCBI Taxonomy" id="112090"/>
    <lineage>
        <taxon>Eukaryota</taxon>
        <taxon>Sar</taxon>
        <taxon>Stramenopiles</taxon>
        <taxon>Oomycota</taxon>
        <taxon>Saprolegniomycetes</taxon>
        <taxon>Saprolegniales</taxon>
        <taxon>Verrucalvaceae</taxon>
        <taxon>Aphanomyces</taxon>
    </lineage>
</organism>
<evidence type="ECO:0000256" key="1">
    <source>
        <dbReference type="SAM" id="Phobius"/>
    </source>
</evidence>
<keyword evidence="1" id="KW-0472">Membrane</keyword>
<keyword evidence="1" id="KW-1133">Transmembrane helix</keyword>
<dbReference type="VEuPathDB" id="FungiDB:H257_03968"/>
<gene>
    <name evidence="2" type="ORF">DYB25_001270</name>
    <name evidence="5" type="ORF">DYB26_014725</name>
    <name evidence="4" type="ORF">DYB31_006058</name>
    <name evidence="3" type="ORF">DYB34_002031</name>
</gene>
<feature type="transmembrane region" description="Helical" evidence="1">
    <location>
        <begin position="40"/>
        <end position="61"/>
    </location>
</feature>
<sequence length="170" mass="18834">MSLNRLGPVDLFGVGAVVEKSYAAASTYIDVRPSYARQLLLIRFCGLLGISVVCGGVCFAFDRYTLHMTTTTHSVNSADKTRPTTPRSKFLSASAHYMFESGQWRVNGVYFLDRASAVITGLVCVQVGHKLYVVDVKQWRAFAMDMTGFRQDVDAMPSKHLFARAIPLVE</sequence>